<dbReference type="Proteomes" id="UP001172737">
    <property type="component" value="Unassembled WGS sequence"/>
</dbReference>
<keyword evidence="5 6" id="KW-0472">Membrane</keyword>
<dbReference type="EMBL" id="JAUHPX010000005">
    <property type="protein sequence ID" value="MDN4488529.1"/>
    <property type="molecule type" value="Genomic_DNA"/>
</dbReference>
<evidence type="ECO:0000313" key="11">
    <source>
        <dbReference type="Proteomes" id="UP001172756"/>
    </source>
</evidence>
<reference evidence="9" key="1">
    <citation type="submission" date="2023-06" db="EMBL/GenBank/DDBJ databases">
        <title>Sysu t00039.</title>
        <authorList>
            <person name="Gao L."/>
            <person name="Fang B.-Z."/>
            <person name="Li W.-J."/>
        </authorList>
    </citation>
    <scope>NUCLEOTIDE SEQUENCE</scope>
    <source>
        <strain evidence="9">SYSU T00039</strain>
    </source>
</reference>
<evidence type="ECO:0000313" key="8">
    <source>
        <dbReference type="EMBL" id="MDN4482899.1"/>
    </source>
</evidence>
<feature type="domain" description="Cardiolipin synthase N-terminal" evidence="7">
    <location>
        <begin position="14"/>
        <end position="58"/>
    </location>
</feature>
<keyword evidence="2" id="KW-1003">Cell membrane</keyword>
<keyword evidence="3 6" id="KW-0812">Transmembrane</keyword>
<dbReference type="Pfam" id="PF13396">
    <property type="entry name" value="PLDc_N"/>
    <property type="match status" value="1"/>
</dbReference>
<protein>
    <submittedName>
        <fullName evidence="9">PLD nuclease N-terminal domain-containing protein</fullName>
    </submittedName>
</protein>
<dbReference type="RefSeq" id="WP_301119433.1">
    <property type="nucleotide sequence ID" value="NZ_JAUHPX010000005.1"/>
</dbReference>
<evidence type="ECO:0000256" key="4">
    <source>
        <dbReference type="ARBA" id="ARBA00022989"/>
    </source>
</evidence>
<proteinExistence type="predicted"/>
<name>A0AAW7M3R8_9MICO</name>
<organism evidence="9 10">
    <name type="scientific">Demequina lignilytica</name>
    <dbReference type="NCBI Taxonomy" id="3051663"/>
    <lineage>
        <taxon>Bacteria</taxon>
        <taxon>Bacillati</taxon>
        <taxon>Actinomycetota</taxon>
        <taxon>Actinomycetes</taxon>
        <taxon>Micrococcales</taxon>
        <taxon>Demequinaceae</taxon>
        <taxon>Demequina</taxon>
    </lineage>
</organism>
<dbReference type="Proteomes" id="UP001172756">
    <property type="component" value="Unassembled WGS sequence"/>
</dbReference>
<keyword evidence="10" id="KW-1185">Reference proteome</keyword>
<dbReference type="EMBL" id="JAUHQB010000002">
    <property type="protein sequence ID" value="MDN4482899.1"/>
    <property type="molecule type" value="Genomic_DNA"/>
</dbReference>
<feature type="transmembrane region" description="Helical" evidence="6">
    <location>
        <begin position="36"/>
        <end position="56"/>
    </location>
</feature>
<evidence type="ECO:0000313" key="10">
    <source>
        <dbReference type="Proteomes" id="UP001172737"/>
    </source>
</evidence>
<evidence type="ECO:0000259" key="7">
    <source>
        <dbReference type="Pfam" id="PF13396"/>
    </source>
</evidence>
<accession>A0AAW7M3R8</accession>
<sequence>MFVRVVLPLLYLGLVVYALSDMLQRQEKRPYGFAKWAWTLAIVLLPYLGAILWILAARTGPSTPPATRREPVAPDDDPEYLAWLREQSKRKRGSSGA</sequence>
<evidence type="ECO:0000256" key="5">
    <source>
        <dbReference type="ARBA" id="ARBA00023136"/>
    </source>
</evidence>
<gene>
    <name evidence="8" type="ORF">QQ002_05020</name>
    <name evidence="9" type="ORF">QQX10_10155</name>
</gene>
<comment type="caution">
    <text evidence="9">The sequence shown here is derived from an EMBL/GenBank/DDBJ whole genome shotgun (WGS) entry which is preliminary data.</text>
</comment>
<dbReference type="InterPro" id="IPR027379">
    <property type="entry name" value="CLS_N"/>
</dbReference>
<evidence type="ECO:0000256" key="1">
    <source>
        <dbReference type="ARBA" id="ARBA00004651"/>
    </source>
</evidence>
<keyword evidence="4 6" id="KW-1133">Transmembrane helix</keyword>
<reference evidence="8 11" key="2">
    <citation type="submission" date="2023-06" db="EMBL/GenBank/DDBJ databases">
        <title>SYSU T0a273.</title>
        <authorList>
            <person name="Gao L."/>
            <person name="Fang B.-Z."/>
            <person name="Li W.-J."/>
        </authorList>
    </citation>
    <scope>NUCLEOTIDE SEQUENCE [LARGE SCALE GENOMIC DNA]</scope>
    <source>
        <strain evidence="8 11">SYSU T0a273</strain>
    </source>
</reference>
<evidence type="ECO:0000256" key="3">
    <source>
        <dbReference type="ARBA" id="ARBA00022692"/>
    </source>
</evidence>
<evidence type="ECO:0000256" key="2">
    <source>
        <dbReference type="ARBA" id="ARBA00022475"/>
    </source>
</evidence>
<dbReference type="AlphaFoldDB" id="A0AAW7M3R8"/>
<dbReference type="GO" id="GO:0005886">
    <property type="term" value="C:plasma membrane"/>
    <property type="evidence" value="ECO:0007669"/>
    <property type="project" value="UniProtKB-SubCell"/>
</dbReference>
<evidence type="ECO:0000256" key="6">
    <source>
        <dbReference type="SAM" id="Phobius"/>
    </source>
</evidence>
<comment type="subcellular location">
    <subcellularLocation>
        <location evidence="1">Cell membrane</location>
        <topology evidence="1">Multi-pass membrane protein</topology>
    </subcellularLocation>
</comment>
<evidence type="ECO:0000313" key="9">
    <source>
        <dbReference type="EMBL" id="MDN4488529.1"/>
    </source>
</evidence>